<proteinExistence type="predicted"/>
<organism evidence="2 3">
    <name type="scientific">Carboxydocella sporoproducens DSM 16521</name>
    <dbReference type="NCBI Taxonomy" id="1121270"/>
    <lineage>
        <taxon>Bacteria</taxon>
        <taxon>Bacillati</taxon>
        <taxon>Bacillota</taxon>
        <taxon>Clostridia</taxon>
        <taxon>Eubacteriales</taxon>
        <taxon>Clostridiales Family XVI. Incertae Sedis</taxon>
        <taxon>Carboxydocella</taxon>
    </lineage>
</organism>
<dbReference type="RefSeq" id="WP_078664404.1">
    <property type="nucleotide sequence ID" value="NZ_FUXM01000002.1"/>
</dbReference>
<reference evidence="3" key="1">
    <citation type="submission" date="2017-02" db="EMBL/GenBank/DDBJ databases">
        <authorList>
            <person name="Varghese N."/>
            <person name="Submissions S."/>
        </authorList>
    </citation>
    <scope>NUCLEOTIDE SEQUENCE [LARGE SCALE GENOMIC DNA]</scope>
    <source>
        <strain evidence="3">DSM 16521</strain>
    </source>
</reference>
<dbReference type="PANTHER" id="PTHR42924:SF3">
    <property type="entry name" value="POLYMERASE_HISTIDINOL PHOSPHATASE N-TERMINAL DOMAIN-CONTAINING PROTEIN"/>
    <property type="match status" value="1"/>
</dbReference>
<dbReference type="InterPro" id="IPR016195">
    <property type="entry name" value="Pol/histidinol_Pase-like"/>
</dbReference>
<dbReference type="CDD" id="cd07438">
    <property type="entry name" value="PHP_HisPPase_AMP"/>
    <property type="match status" value="1"/>
</dbReference>
<dbReference type="EMBL" id="FUXM01000002">
    <property type="protein sequence ID" value="SJZ56786.1"/>
    <property type="molecule type" value="Genomic_DNA"/>
</dbReference>
<dbReference type="SUPFAM" id="SSF89550">
    <property type="entry name" value="PHP domain-like"/>
    <property type="match status" value="1"/>
</dbReference>
<protein>
    <recommendedName>
        <fullName evidence="1">Polymerase/histidinol phosphatase N-terminal domain-containing protein</fullName>
    </recommendedName>
</protein>
<dbReference type="InterPro" id="IPR052018">
    <property type="entry name" value="PHP_domain"/>
</dbReference>
<evidence type="ECO:0000313" key="3">
    <source>
        <dbReference type="Proteomes" id="UP000189933"/>
    </source>
</evidence>
<dbReference type="Pfam" id="PF02811">
    <property type="entry name" value="PHP"/>
    <property type="match status" value="1"/>
</dbReference>
<dbReference type="GO" id="GO:0004534">
    <property type="term" value="F:5'-3' RNA exonuclease activity"/>
    <property type="evidence" value="ECO:0007669"/>
    <property type="project" value="TreeGrafter"/>
</dbReference>
<gene>
    <name evidence="2" type="ORF">SAMN02745885_00248</name>
</gene>
<evidence type="ECO:0000313" key="2">
    <source>
        <dbReference type="EMBL" id="SJZ56786.1"/>
    </source>
</evidence>
<sequence>MPADLHLHSTASDGTLSPEEIVAEAAALGLTTIAITDHDTMDGINSALIAGKKHNVKVIPGIEINTEWKGLEVHILGYYPDMFHPQFADMLLTLQAARRERVIKTIEKLQRNGIDIDISDILAEAGGRCLGRPHIARALIKKGYASTQREAFELYIGPEAPAYVPRFKLSPEQAISIIIQAGGVPVLAHPGVLARDDIIYYLLKHGLMGVEVFHPDHNARQIQIYLKIARKLDLLITGGSDCHGPRGKKRGLMGKVRLSTRYVEELNSAIKNNPTIMLPECKL</sequence>
<keyword evidence="3" id="KW-1185">Reference proteome</keyword>
<feature type="domain" description="Polymerase/histidinol phosphatase N-terminal" evidence="1">
    <location>
        <begin position="3"/>
        <end position="68"/>
    </location>
</feature>
<dbReference type="InterPro" id="IPR004013">
    <property type="entry name" value="PHP_dom"/>
</dbReference>
<dbReference type="Gene3D" id="1.10.150.650">
    <property type="match status" value="1"/>
</dbReference>
<evidence type="ECO:0000259" key="1">
    <source>
        <dbReference type="SMART" id="SM00481"/>
    </source>
</evidence>
<dbReference type="Gene3D" id="3.20.20.140">
    <property type="entry name" value="Metal-dependent hydrolases"/>
    <property type="match status" value="1"/>
</dbReference>
<dbReference type="SMART" id="SM00481">
    <property type="entry name" value="POLIIIAc"/>
    <property type="match status" value="1"/>
</dbReference>
<dbReference type="PANTHER" id="PTHR42924">
    <property type="entry name" value="EXONUCLEASE"/>
    <property type="match status" value="1"/>
</dbReference>
<dbReference type="Proteomes" id="UP000189933">
    <property type="component" value="Unassembled WGS sequence"/>
</dbReference>
<dbReference type="InterPro" id="IPR003141">
    <property type="entry name" value="Pol/His_phosphatase_N"/>
</dbReference>
<dbReference type="OrthoDB" id="9804333at2"/>
<name>A0A1T4LQ79_9FIRM</name>
<dbReference type="AlphaFoldDB" id="A0A1T4LQ79"/>
<accession>A0A1T4LQ79</accession>
<dbReference type="GO" id="GO:0035312">
    <property type="term" value="F:5'-3' DNA exonuclease activity"/>
    <property type="evidence" value="ECO:0007669"/>
    <property type="project" value="TreeGrafter"/>
</dbReference>